<keyword evidence="1" id="KW-0812">Transmembrane</keyword>
<evidence type="ECO:0008006" key="4">
    <source>
        <dbReference type="Google" id="ProtNLM"/>
    </source>
</evidence>
<reference evidence="3" key="1">
    <citation type="journal article" date="2019" name="Int. J. Syst. Evol. Microbiol.">
        <title>The Global Catalogue of Microorganisms (GCM) 10K type strain sequencing project: providing services to taxonomists for standard genome sequencing and annotation.</title>
        <authorList>
            <consortium name="The Broad Institute Genomics Platform"/>
            <consortium name="The Broad Institute Genome Sequencing Center for Infectious Disease"/>
            <person name="Wu L."/>
            <person name="Ma J."/>
        </authorList>
    </citation>
    <scope>NUCLEOTIDE SEQUENCE [LARGE SCALE GENOMIC DNA]</scope>
    <source>
        <strain evidence="3">JCM 16117</strain>
    </source>
</reference>
<name>A0ABP5QDP3_9MICO</name>
<dbReference type="EMBL" id="BAAAQY010000004">
    <property type="protein sequence ID" value="GAA2232486.1"/>
    <property type="molecule type" value="Genomic_DNA"/>
</dbReference>
<keyword evidence="1" id="KW-0472">Membrane</keyword>
<evidence type="ECO:0000313" key="2">
    <source>
        <dbReference type="EMBL" id="GAA2232486.1"/>
    </source>
</evidence>
<dbReference type="Proteomes" id="UP001500929">
    <property type="component" value="Unassembled WGS sequence"/>
</dbReference>
<evidence type="ECO:0000313" key="3">
    <source>
        <dbReference type="Proteomes" id="UP001500929"/>
    </source>
</evidence>
<gene>
    <name evidence="2" type="ORF">GCM10009851_16960</name>
</gene>
<dbReference type="Pfam" id="PF26606">
    <property type="entry name" value="SCO4848"/>
    <property type="match status" value="1"/>
</dbReference>
<proteinExistence type="predicted"/>
<dbReference type="InterPro" id="IPR058061">
    <property type="entry name" value="SCO4848-like"/>
</dbReference>
<keyword evidence="1" id="KW-1133">Transmembrane helix</keyword>
<accession>A0ABP5QDP3</accession>
<comment type="caution">
    <text evidence="2">The sequence shown here is derived from an EMBL/GenBank/DDBJ whole genome shotgun (WGS) entry which is preliminary data.</text>
</comment>
<feature type="transmembrane region" description="Helical" evidence="1">
    <location>
        <begin position="12"/>
        <end position="34"/>
    </location>
</feature>
<dbReference type="NCBIfam" id="NF046117">
    <property type="entry name" value="SCO4848_fam"/>
    <property type="match status" value="1"/>
</dbReference>
<evidence type="ECO:0000256" key="1">
    <source>
        <dbReference type="SAM" id="Phobius"/>
    </source>
</evidence>
<sequence length="86" mass="9469">MVGELWRWVSRLAAMILTLAILLFVNAAWNFIVWPQFFKRVNRDERARDASGKPTPFLIVHAVLIGISLLIAVVSVVVGIVALAGA</sequence>
<feature type="transmembrane region" description="Helical" evidence="1">
    <location>
        <begin position="55"/>
        <end position="84"/>
    </location>
</feature>
<organism evidence="2 3">
    <name type="scientific">Herbiconiux moechotypicola</name>
    <dbReference type="NCBI Taxonomy" id="637393"/>
    <lineage>
        <taxon>Bacteria</taxon>
        <taxon>Bacillati</taxon>
        <taxon>Actinomycetota</taxon>
        <taxon>Actinomycetes</taxon>
        <taxon>Micrococcales</taxon>
        <taxon>Microbacteriaceae</taxon>
        <taxon>Herbiconiux</taxon>
    </lineage>
</organism>
<keyword evidence="3" id="KW-1185">Reference proteome</keyword>
<protein>
    <recommendedName>
        <fullName evidence="4">Integral membrane protein</fullName>
    </recommendedName>
</protein>